<dbReference type="EMBL" id="JAFEUM010000005">
    <property type="protein sequence ID" value="MBM7037485.1"/>
    <property type="molecule type" value="Genomic_DNA"/>
</dbReference>
<dbReference type="Proteomes" id="UP000809621">
    <property type="component" value="Unassembled WGS sequence"/>
</dbReference>
<dbReference type="InterPro" id="IPR011922">
    <property type="entry name" value="Cell_div_FtsL"/>
</dbReference>
<evidence type="ECO:0000256" key="1">
    <source>
        <dbReference type="ARBA" id="ARBA00004401"/>
    </source>
</evidence>
<dbReference type="NCBIfam" id="TIGR02209">
    <property type="entry name" value="ftsL_broad"/>
    <property type="match status" value="1"/>
</dbReference>
<evidence type="ECO:0000256" key="7">
    <source>
        <dbReference type="ARBA" id="ARBA00023306"/>
    </source>
</evidence>
<name>A0ABS2HIZ1_9VIBR</name>
<evidence type="ECO:0000256" key="8">
    <source>
        <dbReference type="HAMAP-Rule" id="MF_00910"/>
    </source>
</evidence>
<proteinExistence type="inferred from homology"/>
<evidence type="ECO:0000256" key="3">
    <source>
        <dbReference type="ARBA" id="ARBA00022618"/>
    </source>
</evidence>
<keyword evidence="3 8" id="KW-0132">Cell division</keyword>
<feature type="transmembrane region" description="Helical" evidence="8">
    <location>
        <begin position="20"/>
        <end position="42"/>
    </location>
</feature>
<sequence length="106" mass="12230">MSQQGTPNLLSIIFRDLISVGRWNLLALILILVSAMSVVWITHHTRQAITQKDMALEQRLKLDEQWRNLILEESALAEHSRVTKLAVSELEMKRPDSNKEVIVRFP</sequence>
<dbReference type="GO" id="GO:0051301">
    <property type="term" value="P:cell division"/>
    <property type="evidence" value="ECO:0007669"/>
    <property type="project" value="UniProtKB-KW"/>
</dbReference>
<evidence type="ECO:0000313" key="10">
    <source>
        <dbReference type="EMBL" id="MBM7037485.1"/>
    </source>
</evidence>
<dbReference type="PANTHER" id="PTHR37479:SF1">
    <property type="entry name" value="CELL DIVISION PROTEIN FTSL"/>
    <property type="match status" value="1"/>
</dbReference>
<comment type="function">
    <text evidence="8">Essential cell division protein. May link together the upstream cell division proteins, which are predominantly cytoplasmic, with the downstream cell division proteins, which are predominantly periplasmic.</text>
</comment>
<evidence type="ECO:0000256" key="5">
    <source>
        <dbReference type="ARBA" id="ARBA00022989"/>
    </source>
</evidence>
<evidence type="ECO:0000256" key="6">
    <source>
        <dbReference type="ARBA" id="ARBA00023136"/>
    </source>
</evidence>
<keyword evidence="6 8" id="KW-0472">Membrane</keyword>
<keyword evidence="2 8" id="KW-1003">Cell membrane</keyword>
<dbReference type="PANTHER" id="PTHR37479">
    <property type="entry name" value="CELL DIVISION PROTEIN FTSL"/>
    <property type="match status" value="1"/>
</dbReference>
<accession>A0ABS2HIZ1</accession>
<gene>
    <name evidence="8 10" type="primary">ftsL</name>
    <name evidence="10" type="ORF">JQC93_13810</name>
</gene>
<keyword evidence="7 8" id="KW-0131">Cell cycle</keyword>
<dbReference type="RefSeq" id="WP_205159006.1">
    <property type="nucleotide sequence ID" value="NZ_JAFEUM010000005.1"/>
</dbReference>
<dbReference type="HAMAP" id="MF_00910">
    <property type="entry name" value="FtsL"/>
    <property type="match status" value="1"/>
</dbReference>
<evidence type="ECO:0000256" key="9">
    <source>
        <dbReference type="NCBIfam" id="TIGR02209"/>
    </source>
</evidence>
<dbReference type="Pfam" id="PF04999">
    <property type="entry name" value="FtsL"/>
    <property type="match status" value="1"/>
</dbReference>
<comment type="subcellular location">
    <subcellularLocation>
        <location evidence="8">Cell inner membrane</location>
        <topology evidence="8">Single-pass type II membrane protein</topology>
    </subcellularLocation>
    <subcellularLocation>
        <location evidence="1">Cell membrane</location>
        <topology evidence="1">Single-pass type II membrane protein</topology>
    </subcellularLocation>
    <text evidence="8">Localizes to the division septum where it forms a ring structure.</text>
</comment>
<keyword evidence="11" id="KW-1185">Reference proteome</keyword>
<keyword evidence="8" id="KW-0997">Cell inner membrane</keyword>
<evidence type="ECO:0000313" key="11">
    <source>
        <dbReference type="Proteomes" id="UP000809621"/>
    </source>
</evidence>
<comment type="subunit">
    <text evidence="8">Part of a complex composed of FtsB, FtsL and FtsQ.</text>
</comment>
<comment type="caution">
    <text evidence="10">The sequence shown here is derived from an EMBL/GenBank/DDBJ whole genome shotgun (WGS) entry which is preliminary data.</text>
</comment>
<evidence type="ECO:0000256" key="2">
    <source>
        <dbReference type="ARBA" id="ARBA00022475"/>
    </source>
</evidence>
<reference evidence="10 11" key="1">
    <citation type="submission" date="2021-02" db="EMBL/GenBank/DDBJ databases">
        <authorList>
            <person name="Park J.-S."/>
        </authorList>
    </citation>
    <scope>NUCLEOTIDE SEQUENCE [LARGE SCALE GENOMIC DNA]</scope>
    <source>
        <strain evidence="10 11">188UL20-2</strain>
    </source>
</reference>
<keyword evidence="5 8" id="KW-1133">Transmembrane helix</keyword>
<organism evidence="10 11">
    <name type="scientific">Vibrio ulleungensis</name>
    <dbReference type="NCBI Taxonomy" id="2807619"/>
    <lineage>
        <taxon>Bacteria</taxon>
        <taxon>Pseudomonadati</taxon>
        <taxon>Pseudomonadota</taxon>
        <taxon>Gammaproteobacteria</taxon>
        <taxon>Vibrionales</taxon>
        <taxon>Vibrionaceae</taxon>
        <taxon>Vibrio</taxon>
    </lineage>
</organism>
<comment type="similarity">
    <text evidence="8">Belongs to the FtsL family.</text>
</comment>
<evidence type="ECO:0000256" key="4">
    <source>
        <dbReference type="ARBA" id="ARBA00022692"/>
    </source>
</evidence>
<protein>
    <recommendedName>
        <fullName evidence="8 9">Cell division protein FtsL</fullName>
    </recommendedName>
</protein>
<keyword evidence="4 8" id="KW-0812">Transmembrane</keyword>